<evidence type="ECO:0000313" key="5">
    <source>
        <dbReference type="EMBL" id="MBN1572121.1"/>
    </source>
</evidence>
<dbReference type="PRINTS" id="PR00508">
    <property type="entry name" value="S21N4MTFRASE"/>
</dbReference>
<dbReference type="SUPFAM" id="SSF53335">
    <property type="entry name" value="S-adenosyl-L-methionine-dependent methyltransferases"/>
    <property type="match status" value="1"/>
</dbReference>
<gene>
    <name evidence="5" type="ORF">JW984_02875</name>
</gene>
<comment type="caution">
    <text evidence="5">The sequence shown here is derived from an EMBL/GenBank/DDBJ whole genome shotgun (WGS) entry which is preliminary data.</text>
</comment>
<dbReference type="AlphaFoldDB" id="A0A9D8KAJ1"/>
<name>A0A9D8KAJ1_9DELT</name>
<dbReference type="InterPro" id="IPR001091">
    <property type="entry name" value="RM_Methyltransferase"/>
</dbReference>
<evidence type="ECO:0000256" key="2">
    <source>
        <dbReference type="ARBA" id="ARBA00022603"/>
    </source>
</evidence>
<dbReference type="GO" id="GO:0032259">
    <property type="term" value="P:methylation"/>
    <property type="evidence" value="ECO:0007669"/>
    <property type="project" value="UniProtKB-KW"/>
</dbReference>
<dbReference type="Proteomes" id="UP000809273">
    <property type="component" value="Unassembled WGS sequence"/>
</dbReference>
<dbReference type="GO" id="GO:0003677">
    <property type="term" value="F:DNA binding"/>
    <property type="evidence" value="ECO:0007669"/>
    <property type="project" value="InterPro"/>
</dbReference>
<dbReference type="EMBL" id="JAFGIX010000013">
    <property type="protein sequence ID" value="MBN1572121.1"/>
    <property type="molecule type" value="Genomic_DNA"/>
</dbReference>
<evidence type="ECO:0000256" key="1">
    <source>
        <dbReference type="ARBA" id="ARBA00006594"/>
    </source>
</evidence>
<evidence type="ECO:0000256" key="3">
    <source>
        <dbReference type="ARBA" id="ARBA00022679"/>
    </source>
</evidence>
<dbReference type="InterPro" id="IPR002052">
    <property type="entry name" value="DNA_methylase_N6_adenine_CS"/>
</dbReference>
<dbReference type="InterPro" id="IPR002941">
    <property type="entry name" value="DNA_methylase_N4/N6"/>
</dbReference>
<dbReference type="Pfam" id="PF01555">
    <property type="entry name" value="N6_N4_Mtase"/>
    <property type="match status" value="1"/>
</dbReference>
<dbReference type="InterPro" id="IPR029063">
    <property type="entry name" value="SAM-dependent_MTases_sf"/>
</dbReference>
<dbReference type="CDD" id="cd02440">
    <property type="entry name" value="AdoMet_MTases"/>
    <property type="match status" value="1"/>
</dbReference>
<sequence>MLQQKLFNCSFQLQYEHPNGKIYQGDSIDWLKSLPDSSAHLVFADPPYNLKKADWDNFKSQENYIVWSIKWISQVARILKPTGSLYICGFSEILGACRDNHYKDFYCTM</sequence>
<keyword evidence="3" id="KW-0808">Transferase</keyword>
<organism evidence="5 6">
    <name type="scientific">Candidatus Zymogenus saltonus</name>
    <dbReference type="NCBI Taxonomy" id="2844893"/>
    <lineage>
        <taxon>Bacteria</taxon>
        <taxon>Deltaproteobacteria</taxon>
        <taxon>Candidatus Zymogenia</taxon>
        <taxon>Candidatus Zymogeniales</taxon>
        <taxon>Candidatus Zymogenaceae</taxon>
        <taxon>Candidatus Zymogenus</taxon>
    </lineage>
</organism>
<evidence type="ECO:0000259" key="4">
    <source>
        <dbReference type="Pfam" id="PF01555"/>
    </source>
</evidence>
<dbReference type="GO" id="GO:0008170">
    <property type="term" value="F:N-methyltransferase activity"/>
    <property type="evidence" value="ECO:0007669"/>
    <property type="project" value="InterPro"/>
</dbReference>
<proteinExistence type="inferred from homology"/>
<dbReference type="PROSITE" id="PS00092">
    <property type="entry name" value="N6_MTASE"/>
    <property type="match status" value="1"/>
</dbReference>
<keyword evidence="2" id="KW-0489">Methyltransferase</keyword>
<comment type="similarity">
    <text evidence="1">Belongs to the N(4)/N(6)-methyltransferase family.</text>
</comment>
<reference evidence="5" key="1">
    <citation type="journal article" date="2021" name="Environ. Microbiol.">
        <title>Genomic characterization of three novel Desulfobacterota classes expand the metabolic and phylogenetic diversity of the phylum.</title>
        <authorList>
            <person name="Murphy C.L."/>
            <person name="Biggerstaff J."/>
            <person name="Eichhorn A."/>
            <person name="Ewing E."/>
            <person name="Shahan R."/>
            <person name="Soriano D."/>
            <person name="Stewart S."/>
            <person name="VanMol K."/>
            <person name="Walker R."/>
            <person name="Walters P."/>
            <person name="Elshahed M.S."/>
            <person name="Youssef N.H."/>
        </authorList>
    </citation>
    <scope>NUCLEOTIDE SEQUENCE</scope>
    <source>
        <strain evidence="5">Zod_Metabat.24</strain>
    </source>
</reference>
<accession>A0A9D8KAJ1</accession>
<reference evidence="5" key="2">
    <citation type="submission" date="2021-01" db="EMBL/GenBank/DDBJ databases">
        <authorList>
            <person name="Hahn C.R."/>
            <person name="Youssef N.H."/>
            <person name="Elshahed M."/>
        </authorList>
    </citation>
    <scope>NUCLEOTIDE SEQUENCE</scope>
    <source>
        <strain evidence="5">Zod_Metabat.24</strain>
    </source>
</reference>
<dbReference type="Gene3D" id="3.40.50.150">
    <property type="entry name" value="Vaccinia Virus protein VP39"/>
    <property type="match status" value="1"/>
</dbReference>
<evidence type="ECO:0000313" key="6">
    <source>
        <dbReference type="Proteomes" id="UP000809273"/>
    </source>
</evidence>
<feature type="domain" description="DNA methylase N-4/N-6" evidence="4">
    <location>
        <begin position="40"/>
        <end position="89"/>
    </location>
</feature>
<protein>
    <recommendedName>
        <fullName evidence="4">DNA methylase N-4/N-6 domain-containing protein</fullName>
    </recommendedName>
</protein>